<evidence type="ECO:0000256" key="1">
    <source>
        <dbReference type="SAM" id="Coils"/>
    </source>
</evidence>
<keyword evidence="3" id="KW-1133">Transmembrane helix</keyword>
<gene>
    <name evidence="4" type="ORF">BJP43_00660</name>
</gene>
<feature type="compositionally biased region" description="Polar residues" evidence="2">
    <location>
        <begin position="214"/>
        <end position="240"/>
    </location>
</feature>
<feature type="transmembrane region" description="Helical" evidence="3">
    <location>
        <begin position="684"/>
        <end position="713"/>
    </location>
</feature>
<feature type="compositionally biased region" description="Basic and acidic residues" evidence="2">
    <location>
        <begin position="179"/>
        <end position="190"/>
    </location>
</feature>
<accession>A0A2D3TBX8</accession>
<sequence length="759" mass="86736">MPKSTVSNMNLKFFTFLKSQDSSKQKGASAISKKRLTAKNTDKGIFSQNKADQVKLNGEPQSETDKSRLSLDVALIQLTLFKKLNKYINDLDINDEHRTVRQNNVKDRFKDFLIITDSNKVAWSQHKQPKDLSELKKIIGEALESCSFFKSSLRTILNTVNEQIKVTESNLTSYTYTKNSRDSNDAEKTPEVPAFSTDTITQDTTQNTISIISPATQENKLVSSEDNQNNTPDSQSDDSTNNNLFNDVDDNVNHNNTPDSQSDDSTNNNLFNDVDDNVNHNLVTQPAENPLHEETIVKEHDQLLRILNEYANTSTKSPIKKLGHGGSHLKILEDILGNDWIKIEKNNFEEKIKWKKNPDINDICFIVNALLEKHPKKESQLNQLLVHFQSEFSKRHPELNINSDRLLQVLNQYGKDKDHQEKLHKKLDEYNDVLKKTKDTQNPYKWNEEPTEEKIDAILKKLLENSMDHESSLRKLLAQRFPEKTTAIITDITDVKTKEIFKKHKKILQEEISKVDTDHLNSFGKLEKFSKKIDQVQEDRVKEFNKEIKGFSDKTKITINDSLKKNYESKLKNCEQTLSFPDIVDKILDKKDYFIFNSTKKINKEEIEKNGNKINEKVIQISNLDIPKEVKKECINKITSMALKRLDLINNSLPREETFWKSFSAAMTSTFTRTGVVAGIGTTVILLLASIGAVPAVIIGGAIVGFIVFGNVLKELKNSSKKQEKLQEVIQSYSSEREKIKEIQKKHGISIHQAESKAN</sequence>
<feature type="compositionally biased region" description="Low complexity" evidence="2">
    <location>
        <begin position="196"/>
        <end position="213"/>
    </location>
</feature>
<feature type="coiled-coil region" evidence="1">
    <location>
        <begin position="420"/>
        <end position="479"/>
    </location>
</feature>
<feature type="region of interest" description="Disordered" evidence="2">
    <location>
        <begin position="176"/>
        <end position="281"/>
    </location>
</feature>
<proteinExistence type="predicted"/>
<dbReference type="AlphaFoldDB" id="A0A2D3TBX8"/>
<dbReference type="Proteomes" id="UP000229055">
    <property type="component" value="Chromosome"/>
</dbReference>
<keyword evidence="1" id="KW-0175">Coiled coil</keyword>
<reference evidence="5" key="2">
    <citation type="submission" date="2017-11" db="EMBL/GenBank/DDBJ databases">
        <title>PacBio sequencing of new strain of the secondary endosymbiont Candidatus Hamiltonella defensa.</title>
        <authorList>
            <person name="Strand M.R."/>
            <person name="Oliver K."/>
        </authorList>
    </citation>
    <scope>NUCLEOTIDE SEQUENCE [LARGE SCALE GENOMIC DNA]</scope>
    <source>
        <strain evidence="5">ZA17</strain>
    </source>
</reference>
<evidence type="ECO:0000256" key="3">
    <source>
        <dbReference type="SAM" id="Phobius"/>
    </source>
</evidence>
<feature type="coiled-coil region" evidence="1">
    <location>
        <begin position="716"/>
        <end position="746"/>
    </location>
</feature>
<protein>
    <submittedName>
        <fullName evidence="4">Uncharacterized protein</fullName>
    </submittedName>
</protein>
<keyword evidence="3" id="KW-0812">Transmembrane</keyword>
<reference evidence="5" key="1">
    <citation type="submission" date="2016-10" db="EMBL/GenBank/DDBJ databases">
        <authorList>
            <person name="Chevignon G."/>
        </authorList>
    </citation>
    <scope>NUCLEOTIDE SEQUENCE [LARGE SCALE GENOMIC DNA]</scope>
    <source>
        <strain evidence="5">ZA17</strain>
    </source>
</reference>
<evidence type="ECO:0000313" key="5">
    <source>
        <dbReference type="Proteomes" id="UP000229055"/>
    </source>
</evidence>
<dbReference type="EMBL" id="CP017613">
    <property type="protein sequence ID" value="ATW33031.1"/>
    <property type="molecule type" value="Genomic_DNA"/>
</dbReference>
<dbReference type="RefSeq" id="WP_100095981.1">
    <property type="nucleotide sequence ID" value="NZ_CP017613.1"/>
</dbReference>
<organism evidence="4 5">
    <name type="scientific">Candidatus Williamhamiltonella defendens</name>
    <dbReference type="NCBI Taxonomy" id="138072"/>
    <lineage>
        <taxon>Bacteria</taxon>
        <taxon>Pseudomonadati</taxon>
        <taxon>Pseudomonadota</taxon>
        <taxon>Gammaproteobacteria</taxon>
        <taxon>Enterobacterales</taxon>
        <taxon>Enterobacteriaceae</taxon>
        <taxon>aphid secondary symbionts</taxon>
        <taxon>Candidatus Williamhamiltonella</taxon>
    </lineage>
</organism>
<keyword evidence="3" id="KW-0472">Membrane</keyword>
<feature type="compositionally biased region" description="Polar residues" evidence="2">
    <location>
        <begin position="257"/>
        <end position="266"/>
    </location>
</feature>
<name>A0A2D3TBX8_9ENTR</name>
<evidence type="ECO:0000313" key="4">
    <source>
        <dbReference type="EMBL" id="ATW33031.1"/>
    </source>
</evidence>
<evidence type="ECO:0000256" key="2">
    <source>
        <dbReference type="SAM" id="MobiDB-lite"/>
    </source>
</evidence>